<dbReference type="EMBL" id="ML769436">
    <property type="protein sequence ID" value="KAE9402290.1"/>
    <property type="molecule type" value="Genomic_DNA"/>
</dbReference>
<feature type="transmembrane region" description="Helical" evidence="1">
    <location>
        <begin position="177"/>
        <end position="203"/>
    </location>
</feature>
<keyword evidence="1" id="KW-0472">Membrane</keyword>
<feature type="transmembrane region" description="Helical" evidence="1">
    <location>
        <begin position="120"/>
        <end position="145"/>
    </location>
</feature>
<protein>
    <submittedName>
        <fullName evidence="2">Uncharacterized protein</fullName>
    </submittedName>
</protein>
<evidence type="ECO:0000313" key="3">
    <source>
        <dbReference type="Proteomes" id="UP000799118"/>
    </source>
</evidence>
<dbReference type="Proteomes" id="UP000799118">
    <property type="component" value="Unassembled WGS sequence"/>
</dbReference>
<keyword evidence="1" id="KW-1133">Transmembrane helix</keyword>
<name>A0A6A4HX46_9AGAR</name>
<dbReference type="OrthoDB" id="3596006at2759"/>
<reference evidence="2" key="1">
    <citation type="journal article" date="2019" name="Environ. Microbiol.">
        <title>Fungal ecological strategies reflected in gene transcription - a case study of two litter decomposers.</title>
        <authorList>
            <person name="Barbi F."/>
            <person name="Kohler A."/>
            <person name="Barry K."/>
            <person name="Baskaran P."/>
            <person name="Daum C."/>
            <person name="Fauchery L."/>
            <person name="Ihrmark K."/>
            <person name="Kuo A."/>
            <person name="LaButti K."/>
            <person name="Lipzen A."/>
            <person name="Morin E."/>
            <person name="Grigoriev I.V."/>
            <person name="Henrissat B."/>
            <person name="Lindahl B."/>
            <person name="Martin F."/>
        </authorList>
    </citation>
    <scope>NUCLEOTIDE SEQUENCE</scope>
    <source>
        <strain evidence="2">JB14</strain>
    </source>
</reference>
<gene>
    <name evidence="2" type="ORF">BT96DRAFT_918299</name>
</gene>
<sequence>MSFPGLKEMRWDAFKSKNMYSRAYYLRRERLIVYQITTNVAGIAQGLASFSIHKYNTLQTHIQNYALTLTPAFVVEVHKDDIITAGILTLVFGALMSVVFNIDLLLVVQWPRHIFPKWYNYTRITLAIIFTAGLLVAAITSTVIVTTHSAFITGTPVAMQEQYTDLFSSPPLKYKDWAVNVVYVSLLWVSCLFAMTSTAIMVISVKHEMKYTHHETNSDVHILHDR</sequence>
<feature type="transmembrane region" description="Helical" evidence="1">
    <location>
        <begin position="31"/>
        <end position="52"/>
    </location>
</feature>
<evidence type="ECO:0000313" key="2">
    <source>
        <dbReference type="EMBL" id="KAE9402290.1"/>
    </source>
</evidence>
<feature type="transmembrane region" description="Helical" evidence="1">
    <location>
        <begin position="82"/>
        <end position="108"/>
    </location>
</feature>
<accession>A0A6A4HX46</accession>
<proteinExistence type="predicted"/>
<keyword evidence="3" id="KW-1185">Reference proteome</keyword>
<evidence type="ECO:0000256" key="1">
    <source>
        <dbReference type="SAM" id="Phobius"/>
    </source>
</evidence>
<keyword evidence="1" id="KW-0812">Transmembrane</keyword>
<organism evidence="2 3">
    <name type="scientific">Gymnopus androsaceus JB14</name>
    <dbReference type="NCBI Taxonomy" id="1447944"/>
    <lineage>
        <taxon>Eukaryota</taxon>
        <taxon>Fungi</taxon>
        <taxon>Dikarya</taxon>
        <taxon>Basidiomycota</taxon>
        <taxon>Agaricomycotina</taxon>
        <taxon>Agaricomycetes</taxon>
        <taxon>Agaricomycetidae</taxon>
        <taxon>Agaricales</taxon>
        <taxon>Marasmiineae</taxon>
        <taxon>Omphalotaceae</taxon>
        <taxon>Gymnopus</taxon>
    </lineage>
</organism>
<dbReference type="AlphaFoldDB" id="A0A6A4HX46"/>